<keyword evidence="2" id="KW-0689">Ribosomal protein</keyword>
<dbReference type="Proteomes" id="UP000789390">
    <property type="component" value="Unassembled WGS sequence"/>
</dbReference>
<dbReference type="FunFam" id="1.10.10.10:FF:000118">
    <property type="entry name" value="40S ribosomal protein S19"/>
    <property type="match status" value="1"/>
</dbReference>
<dbReference type="GO" id="GO:0022627">
    <property type="term" value="C:cytosolic small ribosomal subunit"/>
    <property type="evidence" value="ECO:0007669"/>
    <property type="project" value="TreeGrafter"/>
</dbReference>
<dbReference type="Gene3D" id="1.10.10.10">
    <property type="entry name" value="Winged helix-like DNA-binding domain superfamily/Winged helix DNA-binding domain"/>
    <property type="match status" value="1"/>
</dbReference>
<dbReference type="GO" id="GO:0002181">
    <property type="term" value="P:cytoplasmic translation"/>
    <property type="evidence" value="ECO:0007669"/>
    <property type="project" value="UniProtKB-ARBA"/>
</dbReference>
<sequence>MLNMKSVSVKDVDQHKFVRALAAFFKKSGKVKVPEWADLVKTAVFKELAPFDEDWFLIRMASLARHIYIRSPIGVKTVKRIYGGHKNNGVRPSHFCGSSGSVARKVLQALEAIKLVEKDANGGRRLTSQGFRDLDRIASQIKSAKA</sequence>
<dbReference type="InterPro" id="IPR018277">
    <property type="entry name" value="Ribosomal_eS19_CS"/>
</dbReference>
<dbReference type="PROSITE" id="PS00628">
    <property type="entry name" value="RIBOSOMAL_S19E"/>
    <property type="match status" value="1"/>
</dbReference>
<dbReference type="Pfam" id="PF01090">
    <property type="entry name" value="Ribosomal_S19e"/>
    <property type="match status" value="1"/>
</dbReference>
<organism evidence="4 5">
    <name type="scientific">Daphnia galeata</name>
    <dbReference type="NCBI Taxonomy" id="27404"/>
    <lineage>
        <taxon>Eukaryota</taxon>
        <taxon>Metazoa</taxon>
        <taxon>Ecdysozoa</taxon>
        <taxon>Arthropoda</taxon>
        <taxon>Crustacea</taxon>
        <taxon>Branchiopoda</taxon>
        <taxon>Diplostraca</taxon>
        <taxon>Cladocera</taxon>
        <taxon>Anomopoda</taxon>
        <taxon>Daphniidae</taxon>
        <taxon>Daphnia</taxon>
    </lineage>
</organism>
<comment type="similarity">
    <text evidence="1">Belongs to the eukaryotic ribosomal protein eS19 family.</text>
</comment>
<dbReference type="EMBL" id="CAKKLH010000326">
    <property type="protein sequence ID" value="CAH0112454.1"/>
    <property type="molecule type" value="Genomic_DNA"/>
</dbReference>
<dbReference type="GO" id="GO:0003723">
    <property type="term" value="F:RNA binding"/>
    <property type="evidence" value="ECO:0007669"/>
    <property type="project" value="TreeGrafter"/>
</dbReference>
<keyword evidence="5" id="KW-1185">Reference proteome</keyword>
<evidence type="ECO:0000256" key="3">
    <source>
        <dbReference type="ARBA" id="ARBA00023274"/>
    </source>
</evidence>
<dbReference type="GO" id="GO:0000028">
    <property type="term" value="P:ribosomal small subunit assembly"/>
    <property type="evidence" value="ECO:0007669"/>
    <property type="project" value="TreeGrafter"/>
</dbReference>
<dbReference type="PANTHER" id="PTHR11710:SF0">
    <property type="entry name" value="40S RIBOSOMAL PROTEIN S19"/>
    <property type="match status" value="1"/>
</dbReference>
<dbReference type="InterPro" id="IPR036390">
    <property type="entry name" value="WH_DNA-bd_sf"/>
</dbReference>
<dbReference type="InterPro" id="IPR001266">
    <property type="entry name" value="Ribosomal_eS19"/>
</dbReference>
<comment type="caution">
    <text evidence="4">The sequence shown here is derived from an EMBL/GenBank/DDBJ whole genome shotgun (WGS) entry which is preliminary data.</text>
</comment>
<reference evidence="4" key="1">
    <citation type="submission" date="2021-11" db="EMBL/GenBank/DDBJ databases">
        <authorList>
            <person name="Schell T."/>
        </authorList>
    </citation>
    <scope>NUCLEOTIDE SEQUENCE</scope>
    <source>
        <strain evidence="4">M5</strain>
    </source>
</reference>
<evidence type="ECO:0000256" key="2">
    <source>
        <dbReference type="ARBA" id="ARBA00022980"/>
    </source>
</evidence>
<dbReference type="InterPro" id="IPR036388">
    <property type="entry name" value="WH-like_DNA-bd_sf"/>
</dbReference>
<proteinExistence type="inferred from homology"/>
<dbReference type="SMART" id="SM01413">
    <property type="entry name" value="Ribosomal_S19e"/>
    <property type="match status" value="1"/>
</dbReference>
<dbReference type="GO" id="GO:0003735">
    <property type="term" value="F:structural constituent of ribosome"/>
    <property type="evidence" value="ECO:0007669"/>
    <property type="project" value="InterPro"/>
</dbReference>
<evidence type="ECO:0000256" key="1">
    <source>
        <dbReference type="ARBA" id="ARBA00010014"/>
    </source>
</evidence>
<dbReference type="OrthoDB" id="428974at2759"/>
<name>A0A8J2WR21_9CRUS</name>
<dbReference type="SUPFAM" id="SSF46785">
    <property type="entry name" value="Winged helix' DNA-binding domain"/>
    <property type="match status" value="1"/>
</dbReference>
<protein>
    <submittedName>
        <fullName evidence="4">Uncharacterized protein</fullName>
    </submittedName>
</protein>
<dbReference type="AlphaFoldDB" id="A0A8J2WR21"/>
<evidence type="ECO:0000313" key="5">
    <source>
        <dbReference type="Proteomes" id="UP000789390"/>
    </source>
</evidence>
<gene>
    <name evidence="4" type="ORF">DGAL_LOCUS16172</name>
</gene>
<dbReference type="PANTHER" id="PTHR11710">
    <property type="entry name" value="40S RIBOSOMAL PROTEIN S19"/>
    <property type="match status" value="1"/>
</dbReference>
<accession>A0A8J2WR21</accession>
<evidence type="ECO:0000313" key="4">
    <source>
        <dbReference type="EMBL" id="CAH0112454.1"/>
    </source>
</evidence>
<keyword evidence="3" id="KW-0687">Ribonucleoprotein</keyword>